<dbReference type="PANTHER" id="PTHR37542">
    <property type="entry name" value="HELO DOMAIN-CONTAINING PROTEIN-RELATED"/>
    <property type="match status" value="1"/>
</dbReference>
<dbReference type="EMBL" id="KI964582">
    <property type="protein sequence ID" value="EUC34960.1"/>
    <property type="molecule type" value="Genomic_DNA"/>
</dbReference>
<dbReference type="AlphaFoldDB" id="W6YBL3"/>
<dbReference type="OrthoDB" id="1911848at2759"/>
<dbReference type="GeneID" id="19153283"/>
<evidence type="ECO:0000313" key="2">
    <source>
        <dbReference type="Proteomes" id="UP000053841"/>
    </source>
</evidence>
<keyword evidence="2" id="KW-1185">Reference proteome</keyword>
<proteinExistence type="predicted"/>
<accession>W6YBL3</accession>
<dbReference type="STRING" id="930089.W6YBL3"/>
<gene>
    <name evidence="1" type="ORF">COCCADRAFT_91977</name>
</gene>
<dbReference type="Proteomes" id="UP000053841">
    <property type="component" value="Unassembled WGS sequence"/>
</dbReference>
<name>W6YBL3_COCC2</name>
<dbReference type="eggNOG" id="ENOG502QUMI">
    <property type="taxonomic scope" value="Eukaryota"/>
</dbReference>
<reference evidence="1 2" key="1">
    <citation type="journal article" date="2013" name="PLoS Genet.">
        <title>Comparative genome structure, secondary metabolite, and effector coding capacity across Cochliobolus pathogens.</title>
        <authorList>
            <person name="Condon B.J."/>
            <person name="Leng Y."/>
            <person name="Wu D."/>
            <person name="Bushley K.E."/>
            <person name="Ohm R.A."/>
            <person name="Otillar R."/>
            <person name="Martin J."/>
            <person name="Schackwitz W."/>
            <person name="Grimwood J."/>
            <person name="MohdZainudin N."/>
            <person name="Xue C."/>
            <person name="Wang R."/>
            <person name="Manning V.A."/>
            <person name="Dhillon B."/>
            <person name="Tu Z.J."/>
            <person name="Steffenson B.J."/>
            <person name="Salamov A."/>
            <person name="Sun H."/>
            <person name="Lowry S."/>
            <person name="LaButti K."/>
            <person name="Han J."/>
            <person name="Copeland A."/>
            <person name="Lindquist E."/>
            <person name="Barry K."/>
            <person name="Schmutz J."/>
            <person name="Baker S.E."/>
            <person name="Ciuffetti L.M."/>
            <person name="Grigoriev I.V."/>
            <person name="Zhong S."/>
            <person name="Turgeon B.G."/>
        </authorList>
    </citation>
    <scope>NUCLEOTIDE SEQUENCE [LARGE SCALE GENOMIC DNA]</scope>
    <source>
        <strain evidence="1 2">26-R-13</strain>
    </source>
</reference>
<sequence>MEDEQREVYNQTLQVLKNRLEVVISLLKDLLKPQLGIKNITLSPTYKVSRWKYGVKKSSLDEAIKDLEIWQGLADQSWFLLLRIADTQVDQALAASSGARESGSDTNTKTMVSIRAALQQNSSEPSAMSAVEHLNLNPEDIKNMVAHPVPFCDGIEVATRTFSRGPPKKYILNHIQCEPSAKPQILKRNVRDLVRRLQVDDPYTFGLLNCKGFVAETVRVGSAELLSLTLVFREPPASHNPRSLREILLNTPTFTSTTRRLEIARDLARSVGYVHTFGFVHKNVRPESVLIFDCAHGGGMAGFLVGFENFRRDEGWTARKGDDVPDKNLYRHPSRQGFSPRDDYEMRHDICSLGMCLLEIGLWGSFVEYDPTTGAHNLLQLLTTRSEKDKDLFVALARCPLPRSMGDKYAEIVETCLTCLDPDNVDFGDEKAFEDENGILVGARYIEKVLLRLGRLRM</sequence>
<dbReference type="KEGG" id="bze:COCCADRAFT_91977"/>
<dbReference type="Gene3D" id="1.10.510.10">
    <property type="entry name" value="Transferase(Phosphotransferase) domain 1"/>
    <property type="match status" value="1"/>
</dbReference>
<evidence type="ECO:0008006" key="3">
    <source>
        <dbReference type="Google" id="ProtNLM"/>
    </source>
</evidence>
<dbReference type="HOGENOM" id="CLU_028627_0_0_1"/>
<organism evidence="1 2">
    <name type="scientific">Cochliobolus carbonum (strain 26-R-13)</name>
    <name type="common">Maize leaf spot fungus</name>
    <name type="synonym">Bipolaris zeicola</name>
    <dbReference type="NCBI Taxonomy" id="930089"/>
    <lineage>
        <taxon>Eukaryota</taxon>
        <taxon>Fungi</taxon>
        <taxon>Dikarya</taxon>
        <taxon>Ascomycota</taxon>
        <taxon>Pezizomycotina</taxon>
        <taxon>Dothideomycetes</taxon>
        <taxon>Pleosporomycetidae</taxon>
        <taxon>Pleosporales</taxon>
        <taxon>Pleosporineae</taxon>
        <taxon>Pleosporaceae</taxon>
        <taxon>Bipolaris</taxon>
    </lineage>
</organism>
<dbReference type="PANTHER" id="PTHR37542:SF1">
    <property type="entry name" value="PRION-INHIBITION AND PROPAGATION HELO DOMAIN-CONTAINING PROTEIN"/>
    <property type="match status" value="1"/>
</dbReference>
<evidence type="ECO:0000313" key="1">
    <source>
        <dbReference type="EMBL" id="EUC34960.1"/>
    </source>
</evidence>
<dbReference type="SUPFAM" id="SSF56112">
    <property type="entry name" value="Protein kinase-like (PK-like)"/>
    <property type="match status" value="1"/>
</dbReference>
<dbReference type="InterPro" id="IPR011009">
    <property type="entry name" value="Kinase-like_dom_sf"/>
</dbReference>
<dbReference type="RefSeq" id="XP_007710693.1">
    <property type="nucleotide sequence ID" value="XM_007712503.1"/>
</dbReference>
<protein>
    <recommendedName>
        <fullName evidence="3">Protein kinase domain-containing protein</fullName>
    </recommendedName>
</protein>